<gene>
    <name evidence="1" type="ORF">RUM43_014393</name>
</gene>
<dbReference type="Proteomes" id="UP001372834">
    <property type="component" value="Unassembled WGS sequence"/>
</dbReference>
<evidence type="ECO:0000313" key="1">
    <source>
        <dbReference type="EMBL" id="KAK6617384.1"/>
    </source>
</evidence>
<dbReference type="AlphaFoldDB" id="A0AAN8S6S0"/>
<reference evidence="1 2" key="1">
    <citation type="submission" date="2023-10" db="EMBL/GenBank/DDBJ databases">
        <title>Genomes of two closely related lineages of the louse Polyplax serrata with different host specificities.</title>
        <authorList>
            <person name="Martinu J."/>
            <person name="Tarabai H."/>
            <person name="Stefka J."/>
            <person name="Hypsa V."/>
        </authorList>
    </citation>
    <scope>NUCLEOTIDE SEQUENCE [LARGE SCALE GENOMIC DNA]</scope>
    <source>
        <strain evidence="1">HR10_N</strain>
    </source>
</reference>
<dbReference type="EMBL" id="JAWJWE010000044">
    <property type="protein sequence ID" value="KAK6617384.1"/>
    <property type="molecule type" value="Genomic_DNA"/>
</dbReference>
<evidence type="ECO:0000313" key="2">
    <source>
        <dbReference type="Proteomes" id="UP001372834"/>
    </source>
</evidence>
<comment type="caution">
    <text evidence="1">The sequence shown here is derived from an EMBL/GenBank/DDBJ whole genome shotgun (WGS) entry which is preliminary data.</text>
</comment>
<sequence>MAAKKSCQALDDLVLHEKTMNIQVHLETVKGPGYFSEDLLRDTTYTVVSVMVTNLVLPPNTWSNLRTDNTASQKLLKQIAIRTLT</sequence>
<name>A0AAN8S6S0_POLSC</name>
<organism evidence="1 2">
    <name type="scientific">Polyplax serrata</name>
    <name type="common">Common mouse louse</name>
    <dbReference type="NCBI Taxonomy" id="468196"/>
    <lineage>
        <taxon>Eukaryota</taxon>
        <taxon>Metazoa</taxon>
        <taxon>Ecdysozoa</taxon>
        <taxon>Arthropoda</taxon>
        <taxon>Hexapoda</taxon>
        <taxon>Insecta</taxon>
        <taxon>Pterygota</taxon>
        <taxon>Neoptera</taxon>
        <taxon>Paraneoptera</taxon>
        <taxon>Psocodea</taxon>
        <taxon>Troctomorpha</taxon>
        <taxon>Phthiraptera</taxon>
        <taxon>Anoplura</taxon>
        <taxon>Polyplacidae</taxon>
        <taxon>Polyplax</taxon>
    </lineage>
</organism>
<proteinExistence type="predicted"/>
<accession>A0AAN8S6S0</accession>
<protein>
    <submittedName>
        <fullName evidence="1">Uncharacterized protein</fullName>
    </submittedName>
</protein>